<organism evidence="2 3">
    <name type="scientific">Bordetella avium (strain 197N)</name>
    <dbReference type="NCBI Taxonomy" id="360910"/>
    <lineage>
        <taxon>Bacteria</taxon>
        <taxon>Pseudomonadati</taxon>
        <taxon>Pseudomonadota</taxon>
        <taxon>Betaproteobacteria</taxon>
        <taxon>Burkholderiales</taxon>
        <taxon>Alcaligenaceae</taxon>
        <taxon>Bordetella</taxon>
    </lineage>
</organism>
<dbReference type="EMBL" id="AM167904">
    <property type="protein sequence ID" value="CAJ50229.1"/>
    <property type="molecule type" value="Genomic_DNA"/>
</dbReference>
<feature type="transmembrane region" description="Helical" evidence="1">
    <location>
        <begin position="80"/>
        <end position="96"/>
    </location>
</feature>
<protein>
    <submittedName>
        <fullName evidence="2">Membrane protein</fullName>
    </submittedName>
</protein>
<evidence type="ECO:0000313" key="2">
    <source>
        <dbReference type="EMBL" id="CAJ50229.1"/>
    </source>
</evidence>
<sequence>MSRLSGAMRLHRYEKRKASWHFRCRDWLFIREQAGAGLRLLLAASLAYLLAEFVFSAWLIHSLATDAGADELMWAAQHRRWLSACAVGLLLSPLLLRLGRRGAKLLLALSLTAMMVWAALDGEGMVLDHVARYSSPQARAASVAALQLGHSRAAHTVDPQAFEGLGDTGQVQSLPSKAFAAITAFLCAPFREEGGRPDGLDEAYSRFVRSQLAMQQRFEAYRNPQALRQAALHQGKAGREGRETYLLRTEVALRRQAGIEGVPPNLRLGEFAAHPNVQASWRALLDYPDTTPALSLEPIGRDTFAVRYFRPLDDARRQLPARDYGHVPAAYANGAERDAQGRQAFTLMAVSVLGLSLSILGIFLHLCRAGLLLAQAVSGWRFRHPGVELAALSLAVFLLCQLARSLPLEEAAQPAYRAWLQAQGFATGLFDAMIRAQSLVYPVFDSFWQMMPAVR</sequence>
<dbReference type="KEGG" id="bav:BAV2617"/>
<dbReference type="AlphaFoldDB" id="Q2KWT2"/>
<dbReference type="RefSeq" id="WP_012418263.1">
    <property type="nucleotide sequence ID" value="NC_010645.1"/>
</dbReference>
<dbReference type="OrthoDB" id="8641573at2"/>
<keyword evidence="1" id="KW-1133">Transmembrane helix</keyword>
<dbReference type="HOGENOM" id="CLU_600880_0_0_4"/>
<feature type="transmembrane region" description="Helical" evidence="1">
    <location>
        <begin position="40"/>
        <end position="60"/>
    </location>
</feature>
<evidence type="ECO:0000313" key="3">
    <source>
        <dbReference type="Proteomes" id="UP000001977"/>
    </source>
</evidence>
<dbReference type="Proteomes" id="UP000001977">
    <property type="component" value="Chromosome"/>
</dbReference>
<reference evidence="2 3" key="1">
    <citation type="journal article" date="2006" name="J. Bacteriol.">
        <title>Comparison of the genome sequence of the poultry pathogen Bordetella avium with those of B. bronchiseptica, B. pertussis, and B. parapertussis reveals extensive diversity in surface structures associated with host interaction.</title>
        <authorList>
            <person name="Sebaihia M."/>
            <person name="Preston A."/>
            <person name="Maskell D.J."/>
            <person name="Kuzmiak H."/>
            <person name="Connell T.D."/>
            <person name="King N.D."/>
            <person name="Orndorff P.E."/>
            <person name="Miyamoto D.M."/>
            <person name="Thomson N.R."/>
            <person name="Harris D."/>
            <person name="Goble A."/>
            <person name="Lord A."/>
            <person name="Murphy L."/>
            <person name="Quail M.A."/>
            <person name="Rutter S."/>
            <person name="Squares R."/>
            <person name="Squares S."/>
            <person name="Woodward J."/>
            <person name="Parkhill J."/>
            <person name="Temple L.M."/>
        </authorList>
    </citation>
    <scope>NUCLEOTIDE SEQUENCE [LARGE SCALE GENOMIC DNA]</scope>
    <source>
        <strain evidence="2 3">197N</strain>
    </source>
</reference>
<feature type="transmembrane region" description="Helical" evidence="1">
    <location>
        <begin position="344"/>
        <end position="366"/>
    </location>
</feature>
<name>Q2KWT2_BORA1</name>
<accession>Q2KWT2</accession>
<keyword evidence="1" id="KW-0812">Transmembrane</keyword>
<proteinExistence type="predicted"/>
<feature type="transmembrane region" description="Helical" evidence="1">
    <location>
        <begin position="103"/>
        <end position="120"/>
    </location>
</feature>
<keyword evidence="1" id="KW-0472">Membrane</keyword>
<gene>
    <name evidence="2" type="ordered locus">BAV2617</name>
</gene>
<evidence type="ECO:0000256" key="1">
    <source>
        <dbReference type="SAM" id="Phobius"/>
    </source>
</evidence>
<keyword evidence="3" id="KW-1185">Reference proteome</keyword>